<dbReference type="RefSeq" id="WP_320384595.1">
    <property type="nucleotide sequence ID" value="NZ_JAROCA020000001.1"/>
</dbReference>
<evidence type="ECO:0000313" key="3">
    <source>
        <dbReference type="Proteomes" id="UP001228376"/>
    </source>
</evidence>
<dbReference type="EMBL" id="JAROCA020000001">
    <property type="protein sequence ID" value="MDY0405769.1"/>
    <property type="molecule type" value="Genomic_DNA"/>
</dbReference>
<protein>
    <submittedName>
        <fullName evidence="2">Uncharacterized protein</fullName>
    </submittedName>
</protein>
<evidence type="ECO:0000313" key="2">
    <source>
        <dbReference type="EMBL" id="MDY0405769.1"/>
    </source>
</evidence>
<evidence type="ECO:0000256" key="1">
    <source>
        <dbReference type="SAM" id="MobiDB-lite"/>
    </source>
</evidence>
<accession>A0ABU5CHE4</accession>
<dbReference type="Proteomes" id="UP001228376">
    <property type="component" value="Unassembled WGS sequence"/>
</dbReference>
<reference evidence="2 3" key="1">
    <citation type="submission" date="2023-10" db="EMBL/GenBank/DDBJ databases">
        <title>179-bfca-hs.</title>
        <authorList>
            <person name="Miliotis G."/>
            <person name="Sengupta P."/>
            <person name="Hameed A."/>
            <person name="Chuvochina M."/>
            <person name="Mcdonagh F."/>
            <person name="Simpson A.C."/>
            <person name="Singh N.K."/>
            <person name="Rekha P.D."/>
            <person name="Raman K."/>
            <person name="Hugenholtz P."/>
            <person name="Venkateswaran K."/>
        </authorList>
    </citation>
    <scope>NUCLEOTIDE SEQUENCE [LARGE SCALE GENOMIC DNA]</scope>
    <source>
        <strain evidence="2 3">179-BFC-A-HS</strain>
    </source>
</reference>
<comment type="caution">
    <text evidence="2">The sequence shown here is derived from an EMBL/GenBank/DDBJ whole genome shotgun (WGS) entry which is preliminary data.</text>
</comment>
<name>A0ABU5CHE4_9BACI</name>
<gene>
    <name evidence="2" type="ORF">P5G51_010515</name>
</gene>
<keyword evidence="3" id="KW-1185">Reference proteome</keyword>
<feature type="region of interest" description="Disordered" evidence="1">
    <location>
        <begin position="1"/>
        <end position="21"/>
    </location>
</feature>
<sequence>MLTSAQLDENEKQNRRKQLLQRQDRMEQEIREIDMHVFQSRVDQKIEKQIFYIQQRFGIRFHDMFKETFNPTTITESGKAGIEQLKKAMVHLLDYAGYELLQEVRATGLRVEKFMNDTLHEFEAGIYEKIHVIDPEVTLSELEKQDFKTPDFQQPFTALTPADFRSAFAGYKGTKAFFAKKQKEQMKDNIFHLLTAPMEEYLHLSGEQMQAAYQEQLVQKLKNGRDLFIKEIAAYVDNSLAAMAGDINADTLLKKQQRLQEILEGGDAGNEK</sequence>
<proteinExistence type="predicted"/>
<organism evidence="2 3">
    <name type="scientific">Tigheibacillus jepli</name>
    <dbReference type="NCBI Taxonomy" id="3035914"/>
    <lineage>
        <taxon>Bacteria</taxon>
        <taxon>Bacillati</taxon>
        <taxon>Bacillota</taxon>
        <taxon>Bacilli</taxon>
        <taxon>Bacillales</taxon>
        <taxon>Bacillaceae</taxon>
        <taxon>Tigheibacillus</taxon>
    </lineage>
</organism>